<keyword evidence="3" id="KW-1185">Reference proteome</keyword>
<keyword evidence="1" id="KW-0472">Membrane</keyword>
<evidence type="ECO:0000256" key="1">
    <source>
        <dbReference type="SAM" id="Phobius"/>
    </source>
</evidence>
<evidence type="ECO:0008006" key="4">
    <source>
        <dbReference type="Google" id="ProtNLM"/>
    </source>
</evidence>
<feature type="transmembrane region" description="Helical" evidence="1">
    <location>
        <begin position="20"/>
        <end position="40"/>
    </location>
</feature>
<gene>
    <name evidence="2" type="ORF">Pa4123_40830</name>
</gene>
<evidence type="ECO:0000313" key="2">
    <source>
        <dbReference type="EMBL" id="GLH98808.1"/>
    </source>
</evidence>
<evidence type="ECO:0000313" key="3">
    <source>
        <dbReference type="Proteomes" id="UP001144280"/>
    </source>
</evidence>
<organism evidence="2 3">
    <name type="scientific">Phytohabitans aurantiacus</name>
    <dbReference type="NCBI Taxonomy" id="3016789"/>
    <lineage>
        <taxon>Bacteria</taxon>
        <taxon>Bacillati</taxon>
        <taxon>Actinomycetota</taxon>
        <taxon>Actinomycetes</taxon>
        <taxon>Micromonosporales</taxon>
        <taxon>Micromonosporaceae</taxon>
    </lineage>
</organism>
<dbReference type="EMBL" id="BSDI01000019">
    <property type="protein sequence ID" value="GLH98808.1"/>
    <property type="molecule type" value="Genomic_DNA"/>
</dbReference>
<proteinExistence type="predicted"/>
<protein>
    <recommendedName>
        <fullName evidence="4">Flp pilus-assembly TadG-like N-terminal domain-containing protein</fullName>
    </recommendedName>
</protein>
<keyword evidence="1" id="KW-1133">Transmembrane helix</keyword>
<sequence length="144" mass="14757">MTGACRRRRSRLADADRGGASIQILYIAIIGLLFTAALHGGGTVLAARSHGYGLAQSAARAGAQQIDVATYRATGELRLDPTLAAQAAIRFLAEAGATGVINRITAAEITVTAISRQPTPALRTLGHPTVTVTATATAAITPQP</sequence>
<accession>A0ABQ5QWC9</accession>
<dbReference type="Proteomes" id="UP001144280">
    <property type="component" value="Unassembled WGS sequence"/>
</dbReference>
<name>A0ABQ5QWC9_9ACTN</name>
<keyword evidence="1" id="KW-0812">Transmembrane</keyword>
<reference evidence="2" key="1">
    <citation type="submission" date="2022-12" db="EMBL/GenBank/DDBJ databases">
        <title>New Phytohabitans aurantiacus sp. RD004123 nov., an actinomycete isolated from soil.</title>
        <authorList>
            <person name="Triningsih D.W."/>
            <person name="Harunari E."/>
            <person name="Igarashi Y."/>
        </authorList>
    </citation>
    <scope>NUCLEOTIDE SEQUENCE</scope>
    <source>
        <strain evidence="2">RD004123</strain>
    </source>
</reference>
<comment type="caution">
    <text evidence="2">The sequence shown here is derived from an EMBL/GenBank/DDBJ whole genome shotgun (WGS) entry which is preliminary data.</text>
</comment>